<keyword evidence="8" id="KW-0723">Serine/threonine-protein kinase</keyword>
<evidence type="ECO:0000256" key="5">
    <source>
        <dbReference type="SAM" id="MobiDB-lite"/>
    </source>
</evidence>
<dbReference type="PROSITE" id="PS50011">
    <property type="entry name" value="PROTEIN_KINASE_DOM"/>
    <property type="match status" value="1"/>
</dbReference>
<keyword evidence="9" id="KW-1185">Reference proteome</keyword>
<proteinExistence type="predicted"/>
<feature type="transmembrane region" description="Helical" evidence="6">
    <location>
        <begin position="298"/>
        <end position="321"/>
    </location>
</feature>
<dbReference type="InterPro" id="IPR000719">
    <property type="entry name" value="Prot_kinase_dom"/>
</dbReference>
<name>A0ABW1C995_9ACTN</name>
<dbReference type="PANTHER" id="PTHR43289">
    <property type="entry name" value="MITOGEN-ACTIVATED PROTEIN KINASE KINASE KINASE 20-RELATED"/>
    <property type="match status" value="1"/>
</dbReference>
<evidence type="ECO:0000256" key="3">
    <source>
        <dbReference type="ARBA" id="ARBA00022777"/>
    </source>
</evidence>
<dbReference type="InterPro" id="IPR008271">
    <property type="entry name" value="Ser/Thr_kinase_AS"/>
</dbReference>
<dbReference type="RefSeq" id="WP_219549615.1">
    <property type="nucleotide sequence ID" value="NZ_JAHKRN010000049.1"/>
</dbReference>
<evidence type="ECO:0000256" key="1">
    <source>
        <dbReference type="ARBA" id="ARBA00022679"/>
    </source>
</evidence>
<dbReference type="GO" id="GO:0004674">
    <property type="term" value="F:protein serine/threonine kinase activity"/>
    <property type="evidence" value="ECO:0007669"/>
    <property type="project" value="UniProtKB-KW"/>
</dbReference>
<feature type="region of interest" description="Disordered" evidence="5">
    <location>
        <begin position="321"/>
        <end position="358"/>
    </location>
</feature>
<dbReference type="EMBL" id="JBHSNW010000033">
    <property type="protein sequence ID" value="MFC5821350.1"/>
    <property type="molecule type" value="Genomic_DNA"/>
</dbReference>
<evidence type="ECO:0000313" key="9">
    <source>
        <dbReference type="Proteomes" id="UP001596096"/>
    </source>
</evidence>
<protein>
    <submittedName>
        <fullName evidence="8">Serine/threonine protein kinase</fullName>
    </submittedName>
</protein>
<keyword evidence="6" id="KW-0812">Transmembrane</keyword>
<evidence type="ECO:0000256" key="4">
    <source>
        <dbReference type="ARBA" id="ARBA00022840"/>
    </source>
</evidence>
<keyword evidence="3 8" id="KW-0418">Kinase</keyword>
<dbReference type="PANTHER" id="PTHR43289:SF34">
    <property type="entry name" value="SERINE_THREONINE-PROTEIN KINASE YBDM-RELATED"/>
    <property type="match status" value="1"/>
</dbReference>
<dbReference type="CDD" id="cd14014">
    <property type="entry name" value="STKc_PknB_like"/>
    <property type="match status" value="1"/>
</dbReference>
<keyword evidence="1" id="KW-0808">Transferase</keyword>
<evidence type="ECO:0000256" key="6">
    <source>
        <dbReference type="SAM" id="Phobius"/>
    </source>
</evidence>
<gene>
    <name evidence="8" type="ORF">ACFPUY_40225</name>
</gene>
<keyword evidence="2" id="KW-0547">Nucleotide-binding</keyword>
<keyword evidence="4" id="KW-0067">ATP-binding</keyword>
<sequence length="646" mass="69250">MVDYMPLTSGDPEELGGLKLLGRLGQGGQGVVYLAMTPMNARVAVKWLHPSDEESMARFMQEATLSRRVATFCTAAVLSTGVEQGRPYIVSEYVEGRSLERIVREDGPLSGGDLERLAIGTATALAAIHDAGVVHRDFKPGNVIMGADGPRVIDFGIARTLGPATMTSSTQIGTPAYMAPEQIRGLGLGSAADLFSWAGTIVFASCGRAPFGNDGTHAVMNRVLTGEPDLGALDERLGELVRQCLAKEPERRPTAMDVITRLLRNPELGADPLVEGTRQAAPDGAPPTDGGRTSRRPFVVAAAALVVAAAVVAATVLVGSLRTGTPTPPPTAAESTAAPSPTTLPGGPITLNESPSDPITLTSYEAYDKKLDDDVNYARQSLRGKFDRYPGNLESRVSPDGRYLVGRPDDYTSDGYDSILITDRQAGSSFRVKTVRKPLDTSIRAWSKDSSKVLLNLNRKLENKQGKDVWTTLGFAIVDVAGNDVAQSKVRVVDVADESIRDSDFGWDGADQGVVIVYGEDEGLRFFDAAGERTRDLPGVGPLASGTVDLFSPSGRVFVTDCPGDDESDHCLWDAATGKQVQRFSSDCDKVLGWYDESHLYCWENDNGTHDEVRVVAFDGKLLRRLLESPDEAELAPFFTINPTGS</sequence>
<evidence type="ECO:0000313" key="8">
    <source>
        <dbReference type="EMBL" id="MFC5821350.1"/>
    </source>
</evidence>
<keyword evidence="6" id="KW-0472">Membrane</keyword>
<accession>A0ABW1C995</accession>
<feature type="compositionally biased region" description="Low complexity" evidence="5">
    <location>
        <begin position="332"/>
        <end position="348"/>
    </location>
</feature>
<comment type="caution">
    <text evidence="8">The sequence shown here is derived from an EMBL/GenBank/DDBJ whole genome shotgun (WGS) entry which is preliminary data.</text>
</comment>
<evidence type="ECO:0000256" key="2">
    <source>
        <dbReference type="ARBA" id="ARBA00022741"/>
    </source>
</evidence>
<keyword evidence="6" id="KW-1133">Transmembrane helix</keyword>
<feature type="domain" description="Protein kinase" evidence="7">
    <location>
        <begin position="18"/>
        <end position="268"/>
    </location>
</feature>
<feature type="region of interest" description="Disordered" evidence="5">
    <location>
        <begin position="270"/>
        <end position="293"/>
    </location>
</feature>
<dbReference type="Proteomes" id="UP001596096">
    <property type="component" value="Unassembled WGS sequence"/>
</dbReference>
<dbReference type="PROSITE" id="PS00108">
    <property type="entry name" value="PROTEIN_KINASE_ST"/>
    <property type="match status" value="1"/>
</dbReference>
<evidence type="ECO:0000259" key="7">
    <source>
        <dbReference type="PROSITE" id="PS50011"/>
    </source>
</evidence>
<reference evidence="9" key="1">
    <citation type="journal article" date="2019" name="Int. J. Syst. Evol. Microbiol.">
        <title>The Global Catalogue of Microorganisms (GCM) 10K type strain sequencing project: providing services to taxonomists for standard genome sequencing and annotation.</title>
        <authorList>
            <consortium name="The Broad Institute Genomics Platform"/>
            <consortium name="The Broad Institute Genome Sequencing Center for Infectious Disease"/>
            <person name="Wu L."/>
            <person name="Ma J."/>
        </authorList>
    </citation>
    <scope>NUCLEOTIDE SEQUENCE [LARGE SCALE GENOMIC DNA]</scope>
    <source>
        <strain evidence="9">CGMCC 4.7106</strain>
    </source>
</reference>
<dbReference type="Pfam" id="PF00069">
    <property type="entry name" value="Pkinase"/>
    <property type="match status" value="1"/>
</dbReference>
<organism evidence="8 9">
    <name type="scientific">Nonomuraea harbinensis</name>
    <dbReference type="NCBI Taxonomy" id="1286938"/>
    <lineage>
        <taxon>Bacteria</taxon>
        <taxon>Bacillati</taxon>
        <taxon>Actinomycetota</taxon>
        <taxon>Actinomycetes</taxon>
        <taxon>Streptosporangiales</taxon>
        <taxon>Streptosporangiaceae</taxon>
        <taxon>Nonomuraea</taxon>
    </lineage>
</organism>